<dbReference type="RefSeq" id="XP_008079541.1">
    <property type="nucleotide sequence ID" value="XM_008081350.1"/>
</dbReference>
<evidence type="ECO:0000313" key="3">
    <source>
        <dbReference type="Proteomes" id="UP000016922"/>
    </source>
</evidence>
<reference evidence="2 3" key="1">
    <citation type="journal article" date="2013" name="BMC Genomics">
        <title>Genomics-driven discovery of the pneumocandin biosynthetic gene cluster in the fungus Glarea lozoyensis.</title>
        <authorList>
            <person name="Chen L."/>
            <person name="Yue Q."/>
            <person name="Zhang X."/>
            <person name="Xiang M."/>
            <person name="Wang C."/>
            <person name="Li S."/>
            <person name="Che Y."/>
            <person name="Ortiz-Lopez F.J."/>
            <person name="Bills G.F."/>
            <person name="Liu X."/>
            <person name="An Z."/>
        </authorList>
    </citation>
    <scope>NUCLEOTIDE SEQUENCE [LARGE SCALE GENOMIC DNA]</scope>
    <source>
        <strain evidence="3">ATCC 20868 / MF5171</strain>
    </source>
</reference>
<feature type="compositionally biased region" description="Polar residues" evidence="1">
    <location>
        <begin position="68"/>
        <end position="80"/>
    </location>
</feature>
<dbReference type="AlphaFoldDB" id="S3D705"/>
<protein>
    <submittedName>
        <fullName evidence="2">Uncharacterized protein</fullName>
    </submittedName>
</protein>
<dbReference type="GeneID" id="19464990"/>
<dbReference type="EMBL" id="KE145358">
    <property type="protein sequence ID" value="EPE32924.1"/>
    <property type="molecule type" value="Genomic_DNA"/>
</dbReference>
<dbReference type="Proteomes" id="UP000016922">
    <property type="component" value="Unassembled WGS sequence"/>
</dbReference>
<dbReference type="HOGENOM" id="CLU_1758984_0_0_1"/>
<dbReference type="KEGG" id="glz:GLAREA_05936"/>
<proteinExistence type="predicted"/>
<keyword evidence="3" id="KW-1185">Reference proteome</keyword>
<evidence type="ECO:0000313" key="2">
    <source>
        <dbReference type="EMBL" id="EPE32924.1"/>
    </source>
</evidence>
<sequence>MAFFFIMGHANASEQKHLMALQISIMEMTPLESTRSDGPAPRESATRNGPSAVRASTTETRPPESASAMETTPPESTTMDGLSLESLPTMETALAHSQHLTRRSSSTSLMRFRRRSNLSPSGKARLGNMLTLLGLREARCGFLMTRGF</sequence>
<organism evidence="2 3">
    <name type="scientific">Glarea lozoyensis (strain ATCC 20868 / MF5171)</name>
    <dbReference type="NCBI Taxonomy" id="1116229"/>
    <lineage>
        <taxon>Eukaryota</taxon>
        <taxon>Fungi</taxon>
        <taxon>Dikarya</taxon>
        <taxon>Ascomycota</taxon>
        <taxon>Pezizomycotina</taxon>
        <taxon>Leotiomycetes</taxon>
        <taxon>Helotiales</taxon>
        <taxon>Helotiaceae</taxon>
        <taxon>Glarea</taxon>
    </lineage>
</organism>
<feature type="compositionally biased region" description="Polar residues" evidence="1">
    <location>
        <begin position="46"/>
        <end position="60"/>
    </location>
</feature>
<accession>S3D705</accession>
<name>S3D705_GLAL2</name>
<gene>
    <name evidence="2" type="ORF">GLAREA_05936</name>
</gene>
<evidence type="ECO:0000256" key="1">
    <source>
        <dbReference type="SAM" id="MobiDB-lite"/>
    </source>
</evidence>
<feature type="region of interest" description="Disordered" evidence="1">
    <location>
        <begin position="32"/>
        <end position="82"/>
    </location>
</feature>